<dbReference type="EMBL" id="AP025739">
    <property type="protein sequence ID" value="BDI33122.1"/>
    <property type="molecule type" value="Genomic_DNA"/>
</dbReference>
<evidence type="ECO:0000313" key="2">
    <source>
        <dbReference type="Proteomes" id="UP000287394"/>
    </source>
</evidence>
<reference evidence="1 2" key="1">
    <citation type="journal article" date="2019" name="Int. J. Syst. Evol. Microbiol.">
        <title>Capsulimonas corticalis gen. nov., sp. nov., an aerobic capsulated bacterium, of a novel bacterial order, Capsulimonadales ord. nov., of the class Armatimonadia of the phylum Armatimonadetes.</title>
        <authorList>
            <person name="Li J."/>
            <person name="Kudo C."/>
            <person name="Tonouchi A."/>
        </authorList>
    </citation>
    <scope>NUCLEOTIDE SEQUENCE [LARGE SCALE GENOMIC DNA]</scope>
    <source>
        <strain evidence="1 2">AX-7</strain>
    </source>
</reference>
<name>A0A402CP09_9BACT</name>
<dbReference type="AlphaFoldDB" id="A0A402CP09"/>
<organism evidence="1 2">
    <name type="scientific">Capsulimonas corticalis</name>
    <dbReference type="NCBI Taxonomy" id="2219043"/>
    <lineage>
        <taxon>Bacteria</taxon>
        <taxon>Bacillati</taxon>
        <taxon>Armatimonadota</taxon>
        <taxon>Armatimonadia</taxon>
        <taxon>Capsulimonadales</taxon>
        <taxon>Capsulimonadaceae</taxon>
        <taxon>Capsulimonas</taxon>
    </lineage>
</organism>
<sequence length="70" mass="7125">MTTNFLQRSAKRIAAGLACVALLSQVVPTVGAAVADKYSSDDNAGNTVLIIGGVGVITYALTTHPAPKKP</sequence>
<gene>
    <name evidence="1" type="ORF">CCAX7_51730</name>
</gene>
<dbReference type="RefSeq" id="WP_119319210.1">
    <property type="nucleotide sequence ID" value="NZ_AP025739.1"/>
</dbReference>
<accession>A0A402CP09</accession>
<proteinExistence type="predicted"/>
<evidence type="ECO:0000313" key="1">
    <source>
        <dbReference type="EMBL" id="BDI33122.1"/>
    </source>
</evidence>
<dbReference type="Proteomes" id="UP000287394">
    <property type="component" value="Chromosome"/>
</dbReference>
<protein>
    <submittedName>
        <fullName evidence="1">Uncharacterized protein</fullName>
    </submittedName>
</protein>
<dbReference type="KEGG" id="ccot:CCAX7_51730"/>
<keyword evidence="2" id="KW-1185">Reference proteome</keyword>